<organism evidence="4 5">
    <name type="scientific">Polysphondylium violaceum</name>
    <dbReference type="NCBI Taxonomy" id="133409"/>
    <lineage>
        <taxon>Eukaryota</taxon>
        <taxon>Amoebozoa</taxon>
        <taxon>Evosea</taxon>
        <taxon>Eumycetozoa</taxon>
        <taxon>Dictyostelia</taxon>
        <taxon>Dictyosteliales</taxon>
        <taxon>Dictyosteliaceae</taxon>
        <taxon>Polysphondylium</taxon>
    </lineage>
</organism>
<dbReference type="InterPro" id="IPR011992">
    <property type="entry name" value="EF-hand-dom_pair"/>
</dbReference>
<dbReference type="PANTHER" id="PTHR23048:SF0">
    <property type="entry name" value="CALMODULIN LIKE 3"/>
    <property type="match status" value="1"/>
</dbReference>
<evidence type="ECO:0000313" key="4">
    <source>
        <dbReference type="EMBL" id="KAF2073477.1"/>
    </source>
</evidence>
<dbReference type="Pfam" id="PF13499">
    <property type="entry name" value="EF-hand_7"/>
    <property type="match status" value="2"/>
</dbReference>
<dbReference type="PANTHER" id="PTHR23048">
    <property type="entry name" value="MYOSIN LIGHT CHAIN 1, 3"/>
    <property type="match status" value="1"/>
</dbReference>
<keyword evidence="1" id="KW-0677">Repeat</keyword>
<dbReference type="FunFam" id="1.10.238.10:FF:000178">
    <property type="entry name" value="Calmodulin-2 A"/>
    <property type="match status" value="1"/>
</dbReference>
<dbReference type="GO" id="GO:0005509">
    <property type="term" value="F:calcium ion binding"/>
    <property type="evidence" value="ECO:0007669"/>
    <property type="project" value="InterPro"/>
</dbReference>
<proteinExistence type="predicted"/>
<keyword evidence="2" id="KW-0106">Calcium</keyword>
<dbReference type="PROSITE" id="PS50222">
    <property type="entry name" value="EF_HAND_2"/>
    <property type="match status" value="2"/>
</dbReference>
<dbReference type="AlphaFoldDB" id="A0A8J4PTW0"/>
<comment type="caution">
    <text evidence="4">The sequence shown here is derived from an EMBL/GenBank/DDBJ whole genome shotgun (WGS) entry which is preliminary data.</text>
</comment>
<dbReference type="EMBL" id="AJWJ01000202">
    <property type="protein sequence ID" value="KAF2073477.1"/>
    <property type="molecule type" value="Genomic_DNA"/>
</dbReference>
<gene>
    <name evidence="4" type="ORF">CYY_005225</name>
</gene>
<dbReference type="OrthoDB" id="26525at2759"/>
<protein>
    <recommendedName>
        <fullName evidence="3">EF-hand domain-containing protein</fullName>
    </recommendedName>
</protein>
<dbReference type="InterPro" id="IPR050230">
    <property type="entry name" value="CALM/Myosin/TropC-like"/>
</dbReference>
<feature type="domain" description="EF-hand" evidence="3">
    <location>
        <begin position="78"/>
        <end position="113"/>
    </location>
</feature>
<dbReference type="CDD" id="cd00051">
    <property type="entry name" value="EFh"/>
    <property type="match status" value="1"/>
</dbReference>
<evidence type="ECO:0000256" key="2">
    <source>
        <dbReference type="ARBA" id="ARBA00022837"/>
    </source>
</evidence>
<dbReference type="GO" id="GO:0016460">
    <property type="term" value="C:myosin II complex"/>
    <property type="evidence" value="ECO:0007669"/>
    <property type="project" value="TreeGrafter"/>
</dbReference>
<accession>A0A8J4PTW0</accession>
<evidence type="ECO:0000313" key="5">
    <source>
        <dbReference type="Proteomes" id="UP000695562"/>
    </source>
</evidence>
<sequence length="149" mass="16971">MVKEDSRTALYREAFNLFDKDKDGKISTQDLGTVMRSVDANPTQTELKEMIKEADDGSGLIDFNKFTKLMGRKFQYSDSEADIKQAFKVFDKKGNGYANIAELRHTLTTIGEVLTREEFDSMIKDAKTVDGQVHVDEFIRVIRATKTFN</sequence>
<feature type="domain" description="EF-hand" evidence="3">
    <location>
        <begin position="6"/>
        <end position="41"/>
    </location>
</feature>
<keyword evidence="5" id="KW-1185">Reference proteome</keyword>
<name>A0A8J4PTW0_9MYCE</name>
<dbReference type="InterPro" id="IPR002048">
    <property type="entry name" value="EF_hand_dom"/>
</dbReference>
<dbReference type="InterPro" id="IPR018247">
    <property type="entry name" value="EF_Hand_1_Ca_BS"/>
</dbReference>
<evidence type="ECO:0000256" key="1">
    <source>
        <dbReference type="ARBA" id="ARBA00022737"/>
    </source>
</evidence>
<dbReference type="Proteomes" id="UP000695562">
    <property type="component" value="Unassembled WGS sequence"/>
</dbReference>
<evidence type="ECO:0000259" key="3">
    <source>
        <dbReference type="PROSITE" id="PS50222"/>
    </source>
</evidence>
<reference evidence="4" key="1">
    <citation type="submission" date="2020-01" db="EMBL/GenBank/DDBJ databases">
        <title>Development of genomics and gene disruption for Polysphondylium violaceum indicates a role for the polyketide synthase stlB in stalk morphogenesis.</title>
        <authorList>
            <person name="Narita B."/>
            <person name="Kawabe Y."/>
            <person name="Kin K."/>
            <person name="Saito T."/>
            <person name="Gibbs R."/>
            <person name="Kuspa A."/>
            <person name="Muzny D."/>
            <person name="Queller D."/>
            <person name="Richards S."/>
            <person name="Strassman J."/>
            <person name="Sucgang R."/>
            <person name="Worley K."/>
            <person name="Schaap P."/>
        </authorList>
    </citation>
    <scope>NUCLEOTIDE SEQUENCE</scope>
    <source>
        <strain evidence="4">QSvi11</strain>
    </source>
</reference>
<dbReference type="SUPFAM" id="SSF47473">
    <property type="entry name" value="EF-hand"/>
    <property type="match status" value="1"/>
</dbReference>
<dbReference type="SMART" id="SM00054">
    <property type="entry name" value="EFh"/>
    <property type="match status" value="4"/>
</dbReference>
<dbReference type="PROSITE" id="PS00018">
    <property type="entry name" value="EF_HAND_1"/>
    <property type="match status" value="1"/>
</dbReference>
<dbReference type="Gene3D" id="1.10.238.10">
    <property type="entry name" value="EF-hand"/>
    <property type="match status" value="2"/>
</dbReference>